<feature type="region of interest" description="Disordered" evidence="3">
    <location>
        <begin position="47"/>
        <end position="89"/>
    </location>
</feature>
<proteinExistence type="inferred from homology"/>
<dbReference type="AlphaFoldDB" id="Q8KTX2"/>
<comment type="similarity">
    <text evidence="1">Belongs to the short-chain dehydrogenases/reductases (SDR) family.</text>
</comment>
<evidence type="ECO:0000313" key="4">
    <source>
        <dbReference type="EMBL" id="AAM46786.1"/>
    </source>
</evidence>
<dbReference type="PANTHER" id="PTHR43008">
    <property type="entry name" value="BENZIL REDUCTASE"/>
    <property type="match status" value="1"/>
</dbReference>
<dbReference type="InterPro" id="IPR036291">
    <property type="entry name" value="NAD(P)-bd_dom_sf"/>
</dbReference>
<protein>
    <submittedName>
        <fullName evidence="4">Putative dehydrogenase</fullName>
    </submittedName>
</protein>
<reference evidence="4" key="1">
    <citation type="submission" date="2002-01" db="EMBL/GenBank/DDBJ databases">
        <title>Cloning, sequence and expression of a novel indole oxygenase from the PAH degrading Pseudomonas alcaligenes strain PA-10.</title>
        <authorList>
            <person name="Gordon L.M."/>
            <person name="Dobson A.D.W."/>
        </authorList>
    </citation>
    <scope>NUCLEOTIDE SEQUENCE</scope>
</reference>
<feature type="non-terminal residue" evidence="4">
    <location>
        <position position="147"/>
    </location>
</feature>
<dbReference type="Gene3D" id="3.40.50.720">
    <property type="entry name" value="NAD(P)-binding Rossmann-like Domain"/>
    <property type="match status" value="1"/>
</dbReference>
<name>Q8KTX2_AQUAC</name>
<dbReference type="PANTHER" id="PTHR43008:SF4">
    <property type="entry name" value="CHAIN DEHYDROGENASE, PUTATIVE (AFU_ORTHOLOGUE AFUA_4G08710)-RELATED"/>
    <property type="match status" value="1"/>
</dbReference>
<dbReference type="EMBL" id="AF474963">
    <property type="protein sequence ID" value="AAM46786.1"/>
    <property type="molecule type" value="Genomic_DNA"/>
</dbReference>
<feature type="compositionally biased region" description="Basic and acidic residues" evidence="3">
    <location>
        <begin position="54"/>
        <end position="74"/>
    </location>
</feature>
<evidence type="ECO:0000256" key="1">
    <source>
        <dbReference type="ARBA" id="ARBA00006484"/>
    </source>
</evidence>
<sequence length="147" mass="15305">MCWPMFPTSRRCMPPATCFAPPPWATAPTSCGSTPRSKPAWAANCALPPTPPERPWRHEPPDRIDRCTEPHRPSSEGTRAMSPLSTPPQTAIVTGAAQGLGLCIAQALHAAGYRVAITDRDADAAHAAASALDASGASAAGLGLDVR</sequence>
<accession>Q8KTX2</accession>
<organism evidence="4">
    <name type="scientific">Aquipseudomonas alcaligenes</name>
    <name type="common">Pseudomonas alcaligenes</name>
    <dbReference type="NCBI Taxonomy" id="43263"/>
    <lineage>
        <taxon>Bacteria</taxon>
        <taxon>Pseudomonadati</taxon>
        <taxon>Pseudomonadota</taxon>
        <taxon>Gammaproteobacteria</taxon>
        <taxon>Pseudomonadales</taxon>
        <taxon>Pseudomonadaceae</taxon>
        <taxon>Aquipseudomonas</taxon>
    </lineage>
</organism>
<evidence type="ECO:0000256" key="2">
    <source>
        <dbReference type="ARBA" id="ARBA00023002"/>
    </source>
</evidence>
<evidence type="ECO:0000256" key="3">
    <source>
        <dbReference type="SAM" id="MobiDB-lite"/>
    </source>
</evidence>
<dbReference type="GO" id="GO:0050664">
    <property type="term" value="F:oxidoreductase activity, acting on NAD(P)H, oxygen as acceptor"/>
    <property type="evidence" value="ECO:0007669"/>
    <property type="project" value="TreeGrafter"/>
</dbReference>
<dbReference type="SUPFAM" id="SSF51735">
    <property type="entry name" value="NAD(P)-binding Rossmann-fold domains"/>
    <property type="match status" value="1"/>
</dbReference>
<keyword evidence="2" id="KW-0560">Oxidoreductase</keyword>
<dbReference type="InterPro" id="IPR002347">
    <property type="entry name" value="SDR_fam"/>
</dbReference>
<dbReference type="Pfam" id="PF00106">
    <property type="entry name" value="adh_short"/>
    <property type="match status" value="1"/>
</dbReference>